<reference evidence="1" key="1">
    <citation type="journal article" date="2022" name="bioRxiv">
        <title>Sequencing and chromosome-scale assembly of the giantPleurodeles waltlgenome.</title>
        <authorList>
            <person name="Brown T."/>
            <person name="Elewa A."/>
            <person name="Iarovenko S."/>
            <person name="Subramanian E."/>
            <person name="Araus A.J."/>
            <person name="Petzold A."/>
            <person name="Susuki M."/>
            <person name="Suzuki K.-i.T."/>
            <person name="Hayashi T."/>
            <person name="Toyoda A."/>
            <person name="Oliveira C."/>
            <person name="Osipova E."/>
            <person name="Leigh N.D."/>
            <person name="Simon A."/>
            <person name="Yun M.H."/>
        </authorList>
    </citation>
    <scope>NUCLEOTIDE SEQUENCE</scope>
    <source>
        <strain evidence="1">20211129_DDA</strain>
        <tissue evidence="1">Liver</tissue>
    </source>
</reference>
<gene>
    <name evidence="1" type="ORF">NDU88_011594</name>
</gene>
<name>A0AAV7S2R0_PLEWA</name>
<comment type="caution">
    <text evidence="1">The sequence shown here is derived from an EMBL/GenBank/DDBJ whole genome shotgun (WGS) entry which is preliminary data.</text>
</comment>
<keyword evidence="2" id="KW-1185">Reference proteome</keyword>
<accession>A0AAV7S2R0</accession>
<proteinExistence type="predicted"/>
<sequence length="88" mass="9469">MIEDYHASSRFPIATYLGMTEGGTAIALSWFCTAQCPGRRAAGSQAGVPHTARTGSRLLEARCSDCCFFLGVGPHWFCRGDRLVPDGT</sequence>
<dbReference type="EMBL" id="JANPWB010000009">
    <property type="protein sequence ID" value="KAJ1158922.1"/>
    <property type="molecule type" value="Genomic_DNA"/>
</dbReference>
<evidence type="ECO:0000313" key="1">
    <source>
        <dbReference type="EMBL" id="KAJ1158922.1"/>
    </source>
</evidence>
<dbReference type="Proteomes" id="UP001066276">
    <property type="component" value="Chromosome 5"/>
</dbReference>
<evidence type="ECO:0000313" key="2">
    <source>
        <dbReference type="Proteomes" id="UP001066276"/>
    </source>
</evidence>
<organism evidence="1 2">
    <name type="scientific">Pleurodeles waltl</name>
    <name type="common">Iberian ribbed newt</name>
    <dbReference type="NCBI Taxonomy" id="8319"/>
    <lineage>
        <taxon>Eukaryota</taxon>
        <taxon>Metazoa</taxon>
        <taxon>Chordata</taxon>
        <taxon>Craniata</taxon>
        <taxon>Vertebrata</taxon>
        <taxon>Euteleostomi</taxon>
        <taxon>Amphibia</taxon>
        <taxon>Batrachia</taxon>
        <taxon>Caudata</taxon>
        <taxon>Salamandroidea</taxon>
        <taxon>Salamandridae</taxon>
        <taxon>Pleurodelinae</taxon>
        <taxon>Pleurodeles</taxon>
    </lineage>
</organism>
<dbReference type="AlphaFoldDB" id="A0AAV7S2R0"/>
<protein>
    <submittedName>
        <fullName evidence="1">Uncharacterized protein</fullName>
    </submittedName>
</protein>